<keyword evidence="3" id="KW-1185">Reference proteome</keyword>
<feature type="chain" id="PRO_5015682588" description="DUF4468 domain-containing protein" evidence="1">
    <location>
        <begin position="19"/>
        <end position="207"/>
    </location>
</feature>
<dbReference type="RefSeq" id="WP_105217361.1">
    <property type="nucleotide sequence ID" value="NZ_CP027062.1"/>
</dbReference>
<dbReference type="AlphaFoldDB" id="A0A2S0HZM9"/>
<dbReference type="Proteomes" id="UP000238442">
    <property type="component" value="Chromosome"/>
</dbReference>
<evidence type="ECO:0000313" key="3">
    <source>
        <dbReference type="Proteomes" id="UP000238442"/>
    </source>
</evidence>
<dbReference type="KEGG" id="aue:C5O00_13530"/>
<keyword evidence="1" id="KW-0732">Signal</keyword>
<accession>A0A2S0HZM9</accession>
<organism evidence="2 3">
    <name type="scientific">Pukyongia salina</name>
    <dbReference type="NCBI Taxonomy" id="2094025"/>
    <lineage>
        <taxon>Bacteria</taxon>
        <taxon>Pseudomonadati</taxon>
        <taxon>Bacteroidota</taxon>
        <taxon>Flavobacteriia</taxon>
        <taxon>Flavobacteriales</taxon>
        <taxon>Flavobacteriaceae</taxon>
        <taxon>Pukyongia</taxon>
    </lineage>
</organism>
<sequence length="207" mass="24069">MKKLFLLICFIAGLQLSAQNDEAFVNEQVTQFTGKLESRGISQWFTTKRFCLGSIEMFQMENGRMCTSRGTYYEVYVVWEEEGTTMLKKIDNCGLFYSIPLKTNELTEFVTANFTDLEQNSVRPYKAVNITGKPESRTEVHACRRAYTFRKNGAEFQQAFKMYDLTTSDKNPNTNFEYNNALKIISLDRKLDAIIDNLQTKFKRQKQ</sequence>
<evidence type="ECO:0000313" key="2">
    <source>
        <dbReference type="EMBL" id="AVI52121.1"/>
    </source>
</evidence>
<evidence type="ECO:0000256" key="1">
    <source>
        <dbReference type="SAM" id="SignalP"/>
    </source>
</evidence>
<gene>
    <name evidence="2" type="ORF">C5O00_13530</name>
</gene>
<dbReference type="EMBL" id="CP027062">
    <property type="protein sequence ID" value="AVI52121.1"/>
    <property type="molecule type" value="Genomic_DNA"/>
</dbReference>
<reference evidence="2 3" key="1">
    <citation type="submission" date="2018-02" db="EMBL/GenBank/DDBJ databases">
        <title>Genomic analysis of the strain RR4-38 isolated from a seawater recirculating aquaculture system.</title>
        <authorList>
            <person name="Kim Y.-S."/>
            <person name="Jang Y.H."/>
            <person name="Kim K.-H."/>
        </authorList>
    </citation>
    <scope>NUCLEOTIDE SEQUENCE [LARGE SCALE GENOMIC DNA]</scope>
    <source>
        <strain evidence="2 3">RR4-38</strain>
    </source>
</reference>
<evidence type="ECO:0008006" key="4">
    <source>
        <dbReference type="Google" id="ProtNLM"/>
    </source>
</evidence>
<proteinExistence type="predicted"/>
<feature type="signal peptide" evidence="1">
    <location>
        <begin position="1"/>
        <end position="18"/>
    </location>
</feature>
<protein>
    <recommendedName>
        <fullName evidence="4">DUF4468 domain-containing protein</fullName>
    </recommendedName>
</protein>
<dbReference type="OrthoDB" id="1453160at2"/>
<name>A0A2S0HZM9_9FLAO</name>